<protein>
    <submittedName>
        <fullName evidence="2">Uncharacterized protein</fullName>
    </submittedName>
</protein>
<evidence type="ECO:0000256" key="1">
    <source>
        <dbReference type="SAM" id="MobiDB-lite"/>
    </source>
</evidence>
<proteinExistence type="predicted"/>
<feature type="compositionally biased region" description="Low complexity" evidence="1">
    <location>
        <begin position="64"/>
        <end position="74"/>
    </location>
</feature>
<name>A0A368RKP2_SETIT</name>
<feature type="region of interest" description="Disordered" evidence="1">
    <location>
        <begin position="1"/>
        <end position="92"/>
    </location>
</feature>
<sequence length="146" mass="14736">MNSGDETEANKVPVEAGVTGAAHSTRSTADEVMVADDEGEGATNNGNGEPTAVGEMSTQGGGLIATTSSIASAADQAVAPQGEAVSTGDHMGGRATNVAAIAARSGDAITVDVEIMAARNPEEPSRGLFPVLLYFSLAFSMMEFFP</sequence>
<dbReference type="AlphaFoldDB" id="A0A368RKP2"/>
<organism evidence="2">
    <name type="scientific">Setaria italica</name>
    <name type="common">Foxtail millet</name>
    <name type="synonym">Panicum italicum</name>
    <dbReference type="NCBI Taxonomy" id="4555"/>
    <lineage>
        <taxon>Eukaryota</taxon>
        <taxon>Viridiplantae</taxon>
        <taxon>Streptophyta</taxon>
        <taxon>Embryophyta</taxon>
        <taxon>Tracheophyta</taxon>
        <taxon>Spermatophyta</taxon>
        <taxon>Magnoliopsida</taxon>
        <taxon>Liliopsida</taxon>
        <taxon>Poales</taxon>
        <taxon>Poaceae</taxon>
        <taxon>PACMAD clade</taxon>
        <taxon>Panicoideae</taxon>
        <taxon>Panicodae</taxon>
        <taxon>Paniceae</taxon>
        <taxon>Cenchrinae</taxon>
        <taxon>Setaria</taxon>
    </lineage>
</organism>
<reference evidence="2" key="2">
    <citation type="submission" date="2015-07" db="EMBL/GenBank/DDBJ databases">
        <authorList>
            <person name="Noorani M."/>
        </authorList>
    </citation>
    <scope>NUCLEOTIDE SEQUENCE</scope>
    <source>
        <strain evidence="2">Yugu1</strain>
    </source>
</reference>
<evidence type="ECO:0000313" key="2">
    <source>
        <dbReference type="EMBL" id="RCV30775.1"/>
    </source>
</evidence>
<dbReference type="EMBL" id="CM003533">
    <property type="protein sequence ID" value="RCV30775.1"/>
    <property type="molecule type" value="Genomic_DNA"/>
</dbReference>
<accession>A0A368RKP2</accession>
<gene>
    <name evidence="2" type="ORF">SETIT_6G122500v2</name>
</gene>
<reference evidence="2" key="1">
    <citation type="journal article" date="2012" name="Nat. Biotechnol.">
        <title>Reference genome sequence of the model plant Setaria.</title>
        <authorList>
            <person name="Bennetzen J.L."/>
            <person name="Schmutz J."/>
            <person name="Wang H."/>
            <person name="Percifield R."/>
            <person name="Hawkins J."/>
            <person name="Pontaroli A.C."/>
            <person name="Estep M."/>
            <person name="Feng L."/>
            <person name="Vaughn J.N."/>
            <person name="Grimwood J."/>
            <person name="Jenkins J."/>
            <person name="Barry K."/>
            <person name="Lindquist E."/>
            <person name="Hellsten U."/>
            <person name="Deshpande S."/>
            <person name="Wang X."/>
            <person name="Wu X."/>
            <person name="Mitros T."/>
            <person name="Triplett J."/>
            <person name="Yang X."/>
            <person name="Ye C.Y."/>
            <person name="Mauro-Herrera M."/>
            <person name="Wang L."/>
            <person name="Li P."/>
            <person name="Sharma M."/>
            <person name="Sharma R."/>
            <person name="Ronald P.C."/>
            <person name="Panaud O."/>
            <person name="Kellogg E.A."/>
            <person name="Brutnell T.P."/>
            <person name="Doust A.N."/>
            <person name="Tuskan G.A."/>
            <person name="Rokhsar D."/>
            <person name="Devos K.M."/>
        </authorList>
    </citation>
    <scope>NUCLEOTIDE SEQUENCE [LARGE SCALE GENOMIC DNA]</scope>
    <source>
        <strain evidence="2">Yugu1</strain>
    </source>
</reference>